<accession>A0A9P1C748</accession>
<evidence type="ECO:0000313" key="2">
    <source>
        <dbReference type="EMBL" id="CAI3986732.1"/>
    </source>
</evidence>
<feature type="region of interest" description="Disordered" evidence="1">
    <location>
        <begin position="1"/>
        <end position="26"/>
    </location>
</feature>
<evidence type="ECO:0000256" key="1">
    <source>
        <dbReference type="SAM" id="MobiDB-lite"/>
    </source>
</evidence>
<dbReference type="EMBL" id="CAMXCT010001110">
    <property type="protein sequence ID" value="CAI3986732.1"/>
    <property type="molecule type" value="Genomic_DNA"/>
</dbReference>
<dbReference type="EMBL" id="CAMXCT030001110">
    <property type="protein sequence ID" value="CAL4774044.1"/>
    <property type="molecule type" value="Genomic_DNA"/>
</dbReference>
<keyword evidence="4" id="KW-1185">Reference proteome</keyword>
<name>A0A9P1C748_9DINO</name>
<reference evidence="3 4" key="2">
    <citation type="submission" date="2024-05" db="EMBL/GenBank/DDBJ databases">
        <authorList>
            <person name="Chen Y."/>
            <person name="Shah S."/>
            <person name="Dougan E. K."/>
            <person name="Thang M."/>
            <person name="Chan C."/>
        </authorList>
    </citation>
    <scope>NUCLEOTIDE SEQUENCE [LARGE SCALE GENOMIC DNA]</scope>
</reference>
<dbReference type="AlphaFoldDB" id="A0A9P1C748"/>
<organism evidence="2">
    <name type="scientific">Cladocopium goreaui</name>
    <dbReference type="NCBI Taxonomy" id="2562237"/>
    <lineage>
        <taxon>Eukaryota</taxon>
        <taxon>Sar</taxon>
        <taxon>Alveolata</taxon>
        <taxon>Dinophyceae</taxon>
        <taxon>Suessiales</taxon>
        <taxon>Symbiodiniaceae</taxon>
        <taxon>Cladocopium</taxon>
    </lineage>
</organism>
<gene>
    <name evidence="2" type="ORF">C1SCF055_LOCUS14058</name>
</gene>
<comment type="caution">
    <text evidence="2">The sequence shown here is derived from an EMBL/GenBank/DDBJ whole genome shotgun (WGS) entry which is preliminary data.</text>
</comment>
<reference evidence="2" key="1">
    <citation type="submission" date="2022-10" db="EMBL/GenBank/DDBJ databases">
        <authorList>
            <person name="Chen Y."/>
            <person name="Dougan E. K."/>
            <person name="Chan C."/>
            <person name="Rhodes N."/>
            <person name="Thang M."/>
        </authorList>
    </citation>
    <scope>NUCLEOTIDE SEQUENCE</scope>
</reference>
<dbReference type="Proteomes" id="UP001152797">
    <property type="component" value="Unassembled WGS sequence"/>
</dbReference>
<evidence type="ECO:0000313" key="4">
    <source>
        <dbReference type="Proteomes" id="UP001152797"/>
    </source>
</evidence>
<proteinExistence type="predicted"/>
<evidence type="ECO:0000313" key="3">
    <source>
        <dbReference type="EMBL" id="CAL4774044.1"/>
    </source>
</evidence>
<protein>
    <submittedName>
        <fullName evidence="2">Uncharacterized protein</fullName>
    </submittedName>
</protein>
<dbReference type="EMBL" id="CAMXCT020001110">
    <property type="protein sequence ID" value="CAL1140107.1"/>
    <property type="molecule type" value="Genomic_DNA"/>
</dbReference>
<sequence length="97" mass="9959">MAREYPGGQRAVEAKPTPFPGQLFGNDRADASGVAAGQSVGPLCHGLGRVTLDGGTTSWLRNAVPCKSGAAGCAISHGIVFGCWDPASEHGIHWDSL</sequence>